<protein>
    <submittedName>
        <fullName evidence="2">Unannotated protein</fullName>
    </submittedName>
</protein>
<dbReference type="AlphaFoldDB" id="A0A6J7QB63"/>
<gene>
    <name evidence="2" type="ORF">UFOPK3992_01405</name>
</gene>
<name>A0A6J7QB63_9ZZZZ</name>
<sequence>MMIAKVGGPMFENLSVATPTIEAGYPPSTVSSSSPKRPESMMAQFTRRGITARVSKKNPSWWQKANTTSSCA</sequence>
<feature type="compositionally biased region" description="Polar residues" evidence="1">
    <location>
        <begin position="57"/>
        <end position="72"/>
    </location>
</feature>
<accession>A0A6J7QB63</accession>
<dbReference type="EMBL" id="CAFBOZ010000215">
    <property type="protein sequence ID" value="CAB5014877.1"/>
    <property type="molecule type" value="Genomic_DNA"/>
</dbReference>
<proteinExistence type="predicted"/>
<feature type="region of interest" description="Disordered" evidence="1">
    <location>
        <begin position="53"/>
        <end position="72"/>
    </location>
</feature>
<organism evidence="2">
    <name type="scientific">freshwater metagenome</name>
    <dbReference type="NCBI Taxonomy" id="449393"/>
    <lineage>
        <taxon>unclassified sequences</taxon>
        <taxon>metagenomes</taxon>
        <taxon>ecological metagenomes</taxon>
    </lineage>
</organism>
<evidence type="ECO:0000256" key="1">
    <source>
        <dbReference type="SAM" id="MobiDB-lite"/>
    </source>
</evidence>
<reference evidence="2" key="1">
    <citation type="submission" date="2020-05" db="EMBL/GenBank/DDBJ databases">
        <authorList>
            <person name="Chiriac C."/>
            <person name="Salcher M."/>
            <person name="Ghai R."/>
            <person name="Kavagutti S V."/>
        </authorList>
    </citation>
    <scope>NUCLEOTIDE SEQUENCE</scope>
</reference>
<evidence type="ECO:0000313" key="2">
    <source>
        <dbReference type="EMBL" id="CAB5014877.1"/>
    </source>
</evidence>
<feature type="region of interest" description="Disordered" evidence="1">
    <location>
        <begin position="22"/>
        <end position="42"/>
    </location>
</feature>